<keyword evidence="1" id="KW-1133">Transmembrane helix</keyword>
<dbReference type="AlphaFoldDB" id="A0A0A8YR26"/>
<reference evidence="2" key="2">
    <citation type="journal article" date="2015" name="Data Brief">
        <title>Shoot transcriptome of the giant reed, Arundo donax.</title>
        <authorList>
            <person name="Barrero R.A."/>
            <person name="Guerrero F.D."/>
            <person name="Moolhuijzen P."/>
            <person name="Goolsby J.A."/>
            <person name="Tidwell J."/>
            <person name="Bellgard S.E."/>
            <person name="Bellgard M.I."/>
        </authorList>
    </citation>
    <scope>NUCLEOTIDE SEQUENCE</scope>
    <source>
        <tissue evidence="2">Shoot tissue taken approximately 20 cm above the soil surface</tissue>
    </source>
</reference>
<accession>A0A0A8YR26</accession>
<organism evidence="2">
    <name type="scientific">Arundo donax</name>
    <name type="common">Giant reed</name>
    <name type="synonym">Donax arundinaceus</name>
    <dbReference type="NCBI Taxonomy" id="35708"/>
    <lineage>
        <taxon>Eukaryota</taxon>
        <taxon>Viridiplantae</taxon>
        <taxon>Streptophyta</taxon>
        <taxon>Embryophyta</taxon>
        <taxon>Tracheophyta</taxon>
        <taxon>Spermatophyta</taxon>
        <taxon>Magnoliopsida</taxon>
        <taxon>Liliopsida</taxon>
        <taxon>Poales</taxon>
        <taxon>Poaceae</taxon>
        <taxon>PACMAD clade</taxon>
        <taxon>Arundinoideae</taxon>
        <taxon>Arundineae</taxon>
        <taxon>Arundo</taxon>
    </lineage>
</organism>
<proteinExistence type="predicted"/>
<evidence type="ECO:0000313" key="2">
    <source>
        <dbReference type="EMBL" id="JAD28881.1"/>
    </source>
</evidence>
<evidence type="ECO:0000256" key="1">
    <source>
        <dbReference type="SAM" id="Phobius"/>
    </source>
</evidence>
<keyword evidence="1" id="KW-0812">Transmembrane</keyword>
<protein>
    <submittedName>
        <fullName evidence="2">Uncharacterized protein</fullName>
    </submittedName>
</protein>
<sequence length="52" mass="6111">MVNPTWIYHFPWLLTYCFCIAPLSFHLSLVAYDVVCYDNLITYLGSCFQTLN</sequence>
<name>A0A0A8YR26_ARUDO</name>
<keyword evidence="1" id="KW-0472">Membrane</keyword>
<reference evidence="2" key="1">
    <citation type="submission" date="2014-09" db="EMBL/GenBank/DDBJ databases">
        <authorList>
            <person name="Magalhaes I.L.F."/>
            <person name="Oliveira U."/>
            <person name="Santos F.R."/>
            <person name="Vidigal T.H.D.A."/>
            <person name="Brescovit A.D."/>
            <person name="Santos A.J."/>
        </authorList>
    </citation>
    <scope>NUCLEOTIDE SEQUENCE</scope>
    <source>
        <tissue evidence="2">Shoot tissue taken approximately 20 cm above the soil surface</tissue>
    </source>
</reference>
<feature type="transmembrane region" description="Helical" evidence="1">
    <location>
        <begin position="6"/>
        <end position="25"/>
    </location>
</feature>
<dbReference type="EMBL" id="GBRH01269014">
    <property type="protein sequence ID" value="JAD28881.1"/>
    <property type="molecule type" value="Transcribed_RNA"/>
</dbReference>